<reference evidence="2" key="1">
    <citation type="journal article" date="2010" name="Appl. Environ. Microbiol.">
        <title>Partial chromosome sequence of Spiroplasma citri reveals extensive viral invasion and important gene decay.</title>
        <authorList>
            <person name="Carle P."/>
            <person name="Saillard C."/>
            <person name="Carrere N."/>
            <person name="Carrere S."/>
            <person name="Duret S."/>
            <person name="Eveillard S."/>
            <person name="Gaurivaud P."/>
            <person name="Gourgues G."/>
            <person name="Gouzy J."/>
            <person name="Salar P."/>
            <person name="Verdin E."/>
            <person name="Breton M."/>
            <person name="Blanchard A."/>
            <person name="Laigret F."/>
            <person name="Bove J.M."/>
            <person name="Renaudin J."/>
            <person name="Foissac X."/>
        </authorList>
    </citation>
    <scope>NUCLEOTIDE SEQUENCE</scope>
    <source>
        <strain evidence="2">GII3-3X</strain>
    </source>
</reference>
<keyword evidence="1" id="KW-1133">Transmembrane helix</keyword>
<proteinExistence type="predicted"/>
<dbReference type="AlphaFoldDB" id="Q14MX0"/>
<protein>
    <submittedName>
        <fullName evidence="2">Hypothetical pts system, nacetyl glucosamine specific component c-terminal truncated transmembrane protein</fullName>
    </submittedName>
</protein>
<accession>Q14MX0</accession>
<gene>
    <name evidence="2" type="ORF">SPICI08_030</name>
</gene>
<feature type="transmembrane region" description="Helical" evidence="1">
    <location>
        <begin position="12"/>
        <end position="32"/>
    </location>
</feature>
<sequence>MQYLQKLGKALQFPIVVLPISALLLRLGAWIMPQSIQS</sequence>
<evidence type="ECO:0000313" key="2">
    <source>
        <dbReference type="EMBL" id="CAK99159.1"/>
    </source>
</evidence>
<name>Q14MX0_SPICI</name>
<organism evidence="2">
    <name type="scientific">Spiroplasma citri</name>
    <dbReference type="NCBI Taxonomy" id="2133"/>
    <lineage>
        <taxon>Bacteria</taxon>
        <taxon>Bacillati</taxon>
        <taxon>Mycoplasmatota</taxon>
        <taxon>Mollicutes</taxon>
        <taxon>Entomoplasmatales</taxon>
        <taxon>Spiroplasmataceae</taxon>
        <taxon>Spiroplasma</taxon>
    </lineage>
</organism>
<evidence type="ECO:0000256" key="1">
    <source>
        <dbReference type="SAM" id="Phobius"/>
    </source>
</evidence>
<keyword evidence="1 2" id="KW-0812">Transmembrane</keyword>
<keyword evidence="1" id="KW-0472">Membrane</keyword>
<dbReference type="EMBL" id="AM285309">
    <property type="protein sequence ID" value="CAK99159.1"/>
    <property type="molecule type" value="Genomic_DNA"/>
</dbReference>